<accession>A0A644Z035</accession>
<dbReference type="InterPro" id="IPR004680">
    <property type="entry name" value="Cit_transptr-like_dom"/>
</dbReference>
<dbReference type="AlphaFoldDB" id="A0A644Z035"/>
<organism evidence="9">
    <name type="scientific">bioreactor metagenome</name>
    <dbReference type="NCBI Taxonomy" id="1076179"/>
    <lineage>
        <taxon>unclassified sequences</taxon>
        <taxon>metagenomes</taxon>
        <taxon>ecological metagenomes</taxon>
    </lineage>
</organism>
<keyword evidence="3" id="KW-1003">Cell membrane</keyword>
<dbReference type="Pfam" id="PF03600">
    <property type="entry name" value="CitMHS"/>
    <property type="match status" value="1"/>
</dbReference>
<keyword evidence="6 7" id="KW-0472">Membrane</keyword>
<evidence type="ECO:0000256" key="4">
    <source>
        <dbReference type="ARBA" id="ARBA00022692"/>
    </source>
</evidence>
<keyword evidence="5 7" id="KW-1133">Transmembrane helix</keyword>
<dbReference type="GO" id="GO:0055085">
    <property type="term" value="P:transmembrane transport"/>
    <property type="evidence" value="ECO:0007669"/>
    <property type="project" value="InterPro"/>
</dbReference>
<feature type="transmembrane region" description="Helical" evidence="7">
    <location>
        <begin position="320"/>
        <end position="345"/>
    </location>
</feature>
<feature type="domain" description="Citrate transporter-like" evidence="8">
    <location>
        <begin position="10"/>
        <end position="277"/>
    </location>
</feature>
<feature type="transmembrane region" description="Helical" evidence="7">
    <location>
        <begin position="216"/>
        <end position="235"/>
    </location>
</feature>
<name>A0A644Z035_9ZZZZ</name>
<feature type="transmembrane region" description="Helical" evidence="7">
    <location>
        <begin position="53"/>
        <end position="69"/>
    </location>
</feature>
<feature type="transmembrane region" description="Helical" evidence="7">
    <location>
        <begin position="256"/>
        <end position="279"/>
    </location>
</feature>
<evidence type="ECO:0000256" key="3">
    <source>
        <dbReference type="ARBA" id="ARBA00022475"/>
    </source>
</evidence>
<comment type="caution">
    <text evidence="9">The sequence shown here is derived from an EMBL/GenBank/DDBJ whole genome shotgun (WGS) entry which is preliminary data.</text>
</comment>
<feature type="transmembrane region" description="Helical" evidence="7">
    <location>
        <begin position="75"/>
        <end position="91"/>
    </location>
</feature>
<feature type="transmembrane region" description="Helical" evidence="7">
    <location>
        <begin position="14"/>
        <end position="32"/>
    </location>
</feature>
<keyword evidence="4 7" id="KW-0812">Transmembrane</keyword>
<reference evidence="9" key="1">
    <citation type="submission" date="2019-08" db="EMBL/GenBank/DDBJ databases">
        <authorList>
            <person name="Kucharzyk K."/>
            <person name="Murdoch R.W."/>
            <person name="Higgins S."/>
            <person name="Loffler F."/>
        </authorList>
    </citation>
    <scope>NUCLEOTIDE SEQUENCE</scope>
</reference>
<feature type="transmembrane region" description="Helical" evidence="7">
    <location>
        <begin position="96"/>
        <end position="115"/>
    </location>
</feature>
<evidence type="ECO:0000313" key="9">
    <source>
        <dbReference type="EMBL" id="MPM33899.1"/>
    </source>
</evidence>
<evidence type="ECO:0000256" key="7">
    <source>
        <dbReference type="SAM" id="Phobius"/>
    </source>
</evidence>
<evidence type="ECO:0000259" key="8">
    <source>
        <dbReference type="Pfam" id="PF03600"/>
    </source>
</evidence>
<proteinExistence type="predicted"/>
<sequence length="346" mass="37699">MLAVPPSAAYLDYIDLRVLCMLFCLMSVVQGLQHCNLFEVLARKLLSGKRRSRILMLILVLLPFFASMLVTNDVALITFVPFTILVLNLIGRGKSLAWVVVLQTLGANLGSMATPVGNPQNLFLYSRYGLSPGEFFWAVLPVALVSLLCLGCAALWTRRETIEVTFHGETQIHNPKLLLLYVILFLLCILSVFHLLHYGVLTAVVLACMLLFSRRVLLAVDYGLLFTFVCFFIFAGNMGGVAEIRSFLTGLLDRNAFLSSVLASQVISNVPSAVLLAGFTENWKALLLGVDVGGLGTPVASLASLISLKLYLRAPGARPAYYLGIFTLANFVGLAVLLPLALLLLS</sequence>
<keyword evidence="2" id="KW-0813">Transport</keyword>
<gene>
    <name evidence="9" type="primary">ybiR_7</name>
    <name evidence="9" type="ORF">SDC9_80480</name>
</gene>
<evidence type="ECO:0000256" key="1">
    <source>
        <dbReference type="ARBA" id="ARBA00004651"/>
    </source>
</evidence>
<feature type="transmembrane region" description="Helical" evidence="7">
    <location>
        <begin position="177"/>
        <end position="196"/>
    </location>
</feature>
<evidence type="ECO:0000256" key="2">
    <source>
        <dbReference type="ARBA" id="ARBA00022448"/>
    </source>
</evidence>
<feature type="transmembrane region" description="Helical" evidence="7">
    <location>
        <begin position="285"/>
        <end position="308"/>
    </location>
</feature>
<dbReference type="PANTHER" id="PTHR43302:SF5">
    <property type="entry name" value="TRANSPORTER ARSB-RELATED"/>
    <property type="match status" value="1"/>
</dbReference>
<evidence type="ECO:0000256" key="5">
    <source>
        <dbReference type="ARBA" id="ARBA00022989"/>
    </source>
</evidence>
<protein>
    <submittedName>
        <fullName evidence="9">Inner membrane protein YbiR</fullName>
    </submittedName>
</protein>
<dbReference type="GO" id="GO:0005886">
    <property type="term" value="C:plasma membrane"/>
    <property type="evidence" value="ECO:0007669"/>
    <property type="project" value="UniProtKB-SubCell"/>
</dbReference>
<dbReference type="EMBL" id="VSSQ01006799">
    <property type="protein sequence ID" value="MPM33899.1"/>
    <property type="molecule type" value="Genomic_DNA"/>
</dbReference>
<evidence type="ECO:0000256" key="6">
    <source>
        <dbReference type="ARBA" id="ARBA00023136"/>
    </source>
</evidence>
<dbReference type="PANTHER" id="PTHR43302">
    <property type="entry name" value="TRANSPORTER ARSB-RELATED"/>
    <property type="match status" value="1"/>
</dbReference>
<comment type="subcellular location">
    <subcellularLocation>
        <location evidence="1">Cell membrane</location>
        <topology evidence="1">Multi-pass membrane protein</topology>
    </subcellularLocation>
</comment>
<feature type="transmembrane region" description="Helical" evidence="7">
    <location>
        <begin position="135"/>
        <end position="156"/>
    </location>
</feature>